<evidence type="ECO:0000259" key="2">
    <source>
        <dbReference type="Pfam" id="PF00561"/>
    </source>
</evidence>
<feature type="domain" description="AB hydrolase-1" evidence="2">
    <location>
        <begin position="57"/>
        <end position="163"/>
    </location>
</feature>
<comment type="caution">
    <text evidence="3">The sequence shown here is derived from an EMBL/GenBank/DDBJ whole genome shotgun (WGS) entry which is preliminary data.</text>
</comment>
<evidence type="ECO:0000313" key="3">
    <source>
        <dbReference type="EMBL" id="MUH73217.1"/>
    </source>
</evidence>
<evidence type="ECO:0000256" key="1">
    <source>
        <dbReference type="SAM" id="SignalP"/>
    </source>
</evidence>
<dbReference type="Gene3D" id="3.40.50.1820">
    <property type="entry name" value="alpha/beta hydrolase"/>
    <property type="match status" value="1"/>
</dbReference>
<dbReference type="EMBL" id="WOCD01000005">
    <property type="protein sequence ID" value="MUH73217.1"/>
    <property type="molecule type" value="Genomic_DNA"/>
</dbReference>
<dbReference type="Pfam" id="PF00561">
    <property type="entry name" value="Abhydrolase_1"/>
    <property type="match status" value="1"/>
</dbReference>
<feature type="signal peptide" evidence="1">
    <location>
        <begin position="1"/>
        <end position="18"/>
    </location>
</feature>
<proteinExistence type="predicted"/>
<accession>A0A6N8FDC5</accession>
<dbReference type="GO" id="GO:0016787">
    <property type="term" value="F:hydrolase activity"/>
    <property type="evidence" value="ECO:0007669"/>
    <property type="project" value="UniProtKB-KW"/>
</dbReference>
<organism evidence="3 4">
    <name type="scientific">Psychrosphaera haliotis</name>
    <dbReference type="NCBI Taxonomy" id="555083"/>
    <lineage>
        <taxon>Bacteria</taxon>
        <taxon>Pseudomonadati</taxon>
        <taxon>Pseudomonadota</taxon>
        <taxon>Gammaproteobacteria</taxon>
        <taxon>Alteromonadales</taxon>
        <taxon>Pseudoalteromonadaceae</taxon>
        <taxon>Psychrosphaera</taxon>
    </lineage>
</organism>
<dbReference type="OrthoDB" id="7185741at2"/>
<dbReference type="Proteomes" id="UP000439994">
    <property type="component" value="Unassembled WGS sequence"/>
</dbReference>
<keyword evidence="4" id="KW-1185">Reference proteome</keyword>
<feature type="chain" id="PRO_5026959000" evidence="1">
    <location>
        <begin position="19"/>
        <end position="288"/>
    </location>
</feature>
<dbReference type="InterPro" id="IPR029058">
    <property type="entry name" value="AB_hydrolase_fold"/>
</dbReference>
<name>A0A6N8FDC5_9GAMM</name>
<sequence length="288" mass="32517">MKLMTSVILCLYSFATLATELNLKPTKAGLYDVGGFKLYLECYENDKPQLILEQGFGRAGSDGVWLENIDRLKNDYSICLYDRAGLGKSEKGPVPFTVNDMAIRLNKLLAAADVKAPLYFAGGSYASYVISAYNNLYPQEVLGAVLIDPPVFGYFYTMGTRWPENFKSENKKLQSFYSFEQSVHDPMFKRVPENVDHMESYKILSNAANFGDKPIITVRSKQMDKRYDPPFVPDEIAKSMDSLEADAEAYFKSLSTNSRIVYSESEKHHLHIVDRDLVVKSIKALTSN</sequence>
<keyword evidence="1" id="KW-0732">Signal</keyword>
<dbReference type="AlphaFoldDB" id="A0A6N8FDC5"/>
<evidence type="ECO:0000313" key="4">
    <source>
        <dbReference type="Proteomes" id="UP000439994"/>
    </source>
</evidence>
<reference evidence="3 4" key="1">
    <citation type="submission" date="2019-11" db="EMBL/GenBank/DDBJ databases">
        <title>P. haliotis isolates from Z. marina roots.</title>
        <authorList>
            <person name="Cohen M."/>
            <person name="Jospin G."/>
            <person name="Eisen J.A."/>
            <person name="Coil D.A."/>
        </authorList>
    </citation>
    <scope>NUCLEOTIDE SEQUENCE [LARGE SCALE GENOMIC DNA]</scope>
    <source>
        <strain evidence="3 4">UCD-MCMsp1aY</strain>
    </source>
</reference>
<keyword evidence="3" id="KW-0378">Hydrolase</keyword>
<protein>
    <submittedName>
        <fullName evidence="3">Alpha/beta fold hydrolase</fullName>
    </submittedName>
</protein>
<dbReference type="SUPFAM" id="SSF53474">
    <property type="entry name" value="alpha/beta-Hydrolases"/>
    <property type="match status" value="1"/>
</dbReference>
<dbReference type="RefSeq" id="WP_155696416.1">
    <property type="nucleotide sequence ID" value="NZ_WOCD01000005.1"/>
</dbReference>
<dbReference type="InterPro" id="IPR000073">
    <property type="entry name" value="AB_hydrolase_1"/>
</dbReference>
<gene>
    <name evidence="3" type="ORF">GNP35_12430</name>
</gene>